<dbReference type="AlphaFoldDB" id="A0A143HG66"/>
<dbReference type="STRING" id="241244.ATY39_15640"/>
<dbReference type="SUPFAM" id="SSF52799">
    <property type="entry name" value="(Phosphotyrosine protein) phosphatases II"/>
    <property type="match status" value="1"/>
</dbReference>
<dbReference type="Gene3D" id="3.90.190.10">
    <property type="entry name" value="Protein tyrosine phosphatase superfamily"/>
    <property type="match status" value="1"/>
</dbReference>
<keyword evidence="3" id="KW-1185">Reference proteome</keyword>
<reference evidence="2 3" key="1">
    <citation type="journal article" date="2016" name="Genome Announc.">
        <title>Whole-Genome Sequence of Rummeliibacillus stabekisii Strain PP9 Isolated from Antarctic Soil.</title>
        <authorList>
            <person name="da Mota F.F."/>
            <person name="Vollu R.E."/>
            <person name="Jurelevicius D."/>
            <person name="Seldin L."/>
        </authorList>
    </citation>
    <scope>NUCLEOTIDE SEQUENCE [LARGE SCALE GENOMIC DNA]</scope>
    <source>
        <strain evidence="2 3">PP9</strain>
    </source>
</reference>
<feature type="domain" description="Tyrosine specific protein phosphatases" evidence="1">
    <location>
        <begin position="62"/>
        <end position="131"/>
    </location>
</feature>
<dbReference type="PANTHER" id="PTHR47216">
    <property type="match status" value="1"/>
</dbReference>
<evidence type="ECO:0000259" key="1">
    <source>
        <dbReference type="PROSITE" id="PS50056"/>
    </source>
</evidence>
<dbReference type="InterPro" id="IPR029021">
    <property type="entry name" value="Prot-tyrosine_phosphatase-like"/>
</dbReference>
<evidence type="ECO:0000313" key="3">
    <source>
        <dbReference type="Proteomes" id="UP000076021"/>
    </source>
</evidence>
<gene>
    <name evidence="2" type="ORF">ATY39_15640</name>
</gene>
<proteinExistence type="predicted"/>
<dbReference type="Proteomes" id="UP000076021">
    <property type="component" value="Chromosome"/>
</dbReference>
<dbReference type="InterPro" id="IPR000387">
    <property type="entry name" value="Tyr_Pase_dom"/>
</dbReference>
<dbReference type="Pfam" id="PF00782">
    <property type="entry name" value="DSPc"/>
    <property type="match status" value="1"/>
</dbReference>
<reference evidence="3" key="2">
    <citation type="submission" date="2016-03" db="EMBL/GenBank/DDBJ databases">
        <authorList>
            <person name="Seldin L."/>
        </authorList>
    </citation>
    <scope>NUCLEOTIDE SEQUENCE [LARGE SCALE GENOMIC DNA]</scope>
    <source>
        <strain evidence="3">PP9</strain>
    </source>
</reference>
<accession>A0A143HG66</accession>
<dbReference type="OrthoDB" id="2081133at2"/>
<dbReference type="InterPro" id="IPR000340">
    <property type="entry name" value="Dual-sp_phosphatase_cat-dom"/>
</dbReference>
<dbReference type="PROSITE" id="PS50056">
    <property type="entry name" value="TYR_PHOSPHATASE_2"/>
    <property type="match status" value="1"/>
</dbReference>
<dbReference type="RefSeq" id="WP_066791352.1">
    <property type="nucleotide sequence ID" value="NZ_CP014806.1"/>
</dbReference>
<dbReference type="EMBL" id="CP014806">
    <property type="protein sequence ID" value="AMX00705.1"/>
    <property type="molecule type" value="Genomic_DNA"/>
</dbReference>
<sequence>MKKEYNELIENQLFFGGARDVEDAITNEGIDLVVDLRQEETKEMGYTRIHTPISDEPNELKLSIRNAVDKVLNAYHDGKKVYFHCGSGSGKAGTVASAVLLELNKVKTIDEAMQKTKEIRHQVVIQPSRQKALQEMFNESKE</sequence>
<evidence type="ECO:0000313" key="2">
    <source>
        <dbReference type="EMBL" id="AMX00705.1"/>
    </source>
</evidence>
<dbReference type="PANTHER" id="PTHR47216:SF4">
    <property type="entry name" value="OS01G0859400 PROTEIN"/>
    <property type="match status" value="1"/>
</dbReference>
<name>A0A143HG66_9BACL</name>
<protein>
    <recommendedName>
        <fullName evidence="1">Tyrosine specific protein phosphatases domain-containing protein</fullName>
    </recommendedName>
</protein>
<organism evidence="2 3">
    <name type="scientific">Rummeliibacillus stabekisii</name>
    <dbReference type="NCBI Taxonomy" id="241244"/>
    <lineage>
        <taxon>Bacteria</taxon>
        <taxon>Bacillati</taxon>
        <taxon>Bacillota</taxon>
        <taxon>Bacilli</taxon>
        <taxon>Bacillales</taxon>
        <taxon>Caryophanaceae</taxon>
        <taxon>Rummeliibacillus</taxon>
    </lineage>
</organism>
<dbReference type="KEGG" id="rst:ATY39_15640"/>